<feature type="coiled-coil region" evidence="1">
    <location>
        <begin position="97"/>
        <end position="198"/>
    </location>
</feature>
<protein>
    <submittedName>
        <fullName evidence="2">Uncharacterized protein</fullName>
    </submittedName>
</protein>
<dbReference type="EMBL" id="HBUF01635249">
    <property type="protein sequence ID" value="CAG6783962.1"/>
    <property type="molecule type" value="Transcribed_RNA"/>
</dbReference>
<accession>A0A8D9BIZ9</accession>
<evidence type="ECO:0000256" key="1">
    <source>
        <dbReference type="SAM" id="Coils"/>
    </source>
</evidence>
<evidence type="ECO:0000313" key="2">
    <source>
        <dbReference type="EMBL" id="CAG6783962.1"/>
    </source>
</evidence>
<reference evidence="2" key="1">
    <citation type="submission" date="2021-05" db="EMBL/GenBank/DDBJ databases">
        <authorList>
            <person name="Alioto T."/>
            <person name="Alioto T."/>
            <person name="Gomez Garrido J."/>
        </authorList>
    </citation>
    <scope>NUCLEOTIDE SEQUENCE</scope>
</reference>
<proteinExistence type="predicted"/>
<dbReference type="AlphaFoldDB" id="A0A8D9BIZ9"/>
<name>A0A8D9BIZ9_9HEMI</name>
<organism evidence="2">
    <name type="scientific">Cacopsylla melanoneura</name>
    <dbReference type="NCBI Taxonomy" id="428564"/>
    <lineage>
        <taxon>Eukaryota</taxon>
        <taxon>Metazoa</taxon>
        <taxon>Ecdysozoa</taxon>
        <taxon>Arthropoda</taxon>
        <taxon>Hexapoda</taxon>
        <taxon>Insecta</taxon>
        <taxon>Pterygota</taxon>
        <taxon>Neoptera</taxon>
        <taxon>Paraneoptera</taxon>
        <taxon>Hemiptera</taxon>
        <taxon>Sternorrhyncha</taxon>
        <taxon>Psylloidea</taxon>
        <taxon>Psyllidae</taxon>
        <taxon>Psyllinae</taxon>
        <taxon>Cacopsylla</taxon>
    </lineage>
</organism>
<sequence length="280" mass="33233">MKPHENNTPKLSTGSNNMLRLNRFRHVKSRYLSTTRTRSNSNDSLIDNKQYKYMSLKDLGDEFYRLAIKNRDDVIYDLHKEICKKYEETQSEQFKNITELQHDCASMREKIKSDENRINNIIEDSEDQISELEQKIDNSNKEISKQTKKLETLFKQEKELRNYNKIIEEERDEYKITVNALKGTIEELKTANLNLTNNLRYQIHYDSQSDISANILDITENITTTSHHKRKRKSLAKELEETENSQIYCISQSIINVSDFNDVPPQGHYEKKRIEFEQLR</sequence>
<keyword evidence="1" id="KW-0175">Coiled coil</keyword>